<keyword evidence="1" id="KW-0812">Transmembrane</keyword>
<evidence type="ECO:0000313" key="2">
    <source>
        <dbReference type="EMBL" id="MCY1719859.1"/>
    </source>
</evidence>
<accession>A0A9X3F3G5</accession>
<protein>
    <submittedName>
        <fullName evidence="2">Uncharacterized protein</fullName>
    </submittedName>
</protein>
<proteinExistence type="predicted"/>
<gene>
    <name evidence="2" type="ORF">OU798_05865</name>
</gene>
<sequence>MQQYSKLNSWIKLVYLSILVIFINNLVNIHDQNQPLKNGCNKVESLIEVVLLYINDTNELQDLPESDENKLITSTTSYIASYPVNYNLELPLARNLKFVEYTKHHTFENIPPETPPPKFV</sequence>
<dbReference type="AlphaFoldDB" id="A0A9X3F3G5"/>
<evidence type="ECO:0000256" key="1">
    <source>
        <dbReference type="SAM" id="Phobius"/>
    </source>
</evidence>
<keyword evidence="1" id="KW-0472">Membrane</keyword>
<feature type="transmembrane region" description="Helical" evidence="1">
    <location>
        <begin position="7"/>
        <end position="27"/>
    </location>
</feature>
<keyword evidence="3" id="KW-1185">Reference proteome</keyword>
<comment type="caution">
    <text evidence="2">The sequence shown here is derived from an EMBL/GenBank/DDBJ whole genome shotgun (WGS) entry which is preliminary data.</text>
</comment>
<dbReference type="EMBL" id="JAPOHD010000010">
    <property type="protein sequence ID" value="MCY1719859.1"/>
    <property type="molecule type" value="Genomic_DNA"/>
</dbReference>
<dbReference type="RefSeq" id="WP_343332193.1">
    <property type="nucleotide sequence ID" value="NZ_JAPOHD010000010.1"/>
</dbReference>
<reference evidence="2" key="1">
    <citation type="submission" date="2022-11" db="EMBL/GenBank/DDBJ databases">
        <title>Marilongibacter aestuarii gen. nov., sp. nov., isolated from tidal flat sediment.</title>
        <authorList>
            <person name="Jiayan W."/>
        </authorList>
    </citation>
    <scope>NUCLEOTIDE SEQUENCE</scope>
    <source>
        <strain evidence="2">Z1-6</strain>
    </source>
</reference>
<organism evidence="2 3">
    <name type="scientific">Draconibacterium aestuarii</name>
    <dbReference type="NCBI Taxonomy" id="2998507"/>
    <lineage>
        <taxon>Bacteria</taxon>
        <taxon>Pseudomonadati</taxon>
        <taxon>Bacteroidota</taxon>
        <taxon>Bacteroidia</taxon>
        <taxon>Marinilabiliales</taxon>
        <taxon>Prolixibacteraceae</taxon>
        <taxon>Draconibacterium</taxon>
    </lineage>
</organism>
<dbReference type="Proteomes" id="UP001145087">
    <property type="component" value="Unassembled WGS sequence"/>
</dbReference>
<keyword evidence="1" id="KW-1133">Transmembrane helix</keyword>
<name>A0A9X3F3G5_9BACT</name>
<evidence type="ECO:0000313" key="3">
    <source>
        <dbReference type="Proteomes" id="UP001145087"/>
    </source>
</evidence>